<evidence type="ECO:0000256" key="2">
    <source>
        <dbReference type="ARBA" id="ARBA00010493"/>
    </source>
</evidence>
<evidence type="ECO:0000313" key="8">
    <source>
        <dbReference type="EMBL" id="QWF69597.1"/>
    </source>
</evidence>
<dbReference type="AlphaFoldDB" id="A0A975MKS7"/>
<organism evidence="8 9">
    <name type="scientific">Methylomonas paludis</name>
    <dbReference type="NCBI Taxonomy" id="1173101"/>
    <lineage>
        <taxon>Bacteria</taxon>
        <taxon>Pseudomonadati</taxon>
        <taxon>Pseudomonadota</taxon>
        <taxon>Gammaproteobacteria</taxon>
        <taxon>Methylococcales</taxon>
        <taxon>Methylococcaceae</taxon>
        <taxon>Methylomonas</taxon>
    </lineage>
</organism>
<name>A0A975MKS7_9GAMM</name>
<dbReference type="CDD" id="cd24032">
    <property type="entry name" value="ASKHA_NBD_TsaB"/>
    <property type="match status" value="1"/>
</dbReference>
<comment type="similarity">
    <text evidence="2">Belongs to the KAE1 / TsaD family. TsaB subfamily.</text>
</comment>
<accession>A0A975MKS7</accession>
<dbReference type="InterPro" id="IPR000905">
    <property type="entry name" value="Gcp-like_dom"/>
</dbReference>
<evidence type="ECO:0000256" key="5">
    <source>
        <dbReference type="ARBA" id="ARBA00022694"/>
    </source>
</evidence>
<evidence type="ECO:0000256" key="3">
    <source>
        <dbReference type="ARBA" id="ARBA00019012"/>
    </source>
</evidence>
<protein>
    <recommendedName>
        <fullName evidence="3">tRNA threonylcarbamoyladenosine biosynthesis protein TsaB</fullName>
    </recommendedName>
    <alternativeName>
        <fullName evidence="6">t(6)A37 threonylcarbamoyladenosine biosynthesis protein TsaB</fullName>
    </alternativeName>
</protein>
<dbReference type="RefSeq" id="WP_215579863.1">
    <property type="nucleotide sequence ID" value="NZ_CP073754.1"/>
</dbReference>
<dbReference type="PANTHER" id="PTHR11735:SF11">
    <property type="entry name" value="TRNA THREONYLCARBAMOYLADENOSINE BIOSYNTHESIS PROTEIN TSAB"/>
    <property type="match status" value="1"/>
</dbReference>
<dbReference type="Gene3D" id="3.30.420.40">
    <property type="match status" value="2"/>
</dbReference>
<sequence>MKILAVETSTDACSAALFVDGSIQEKFTVQPRAHTKLILAMIDQLLADAQINPQQLDALALSRGPGSFTGVRIAAGVVQGIAYGADLPVVPVSTLAAMAQDCFNRHPLVQMAYTALDARMDEIFWGVYSRNSLGMAELTGLEAVTPVTALIFPDAPGYGVGSGWLAHRSALTDNLGQRILAVEAEVYPRAAAVAQLGAYGYAQGQAVNVEQAMPVYLRDKVASTQAERSLAAKPQ</sequence>
<dbReference type="GO" id="GO:0016746">
    <property type="term" value="F:acyltransferase activity"/>
    <property type="evidence" value="ECO:0007669"/>
    <property type="project" value="UniProtKB-KW"/>
</dbReference>
<feature type="domain" description="Gcp-like" evidence="7">
    <location>
        <begin position="32"/>
        <end position="132"/>
    </location>
</feature>
<keyword evidence="8" id="KW-0808">Transferase</keyword>
<dbReference type="Pfam" id="PF00814">
    <property type="entry name" value="TsaD"/>
    <property type="match status" value="1"/>
</dbReference>
<dbReference type="GO" id="GO:0002949">
    <property type="term" value="P:tRNA threonylcarbamoyladenosine modification"/>
    <property type="evidence" value="ECO:0007669"/>
    <property type="project" value="InterPro"/>
</dbReference>
<evidence type="ECO:0000259" key="7">
    <source>
        <dbReference type="Pfam" id="PF00814"/>
    </source>
</evidence>
<reference evidence="8" key="1">
    <citation type="submission" date="2021-04" db="EMBL/GenBank/DDBJ databases">
        <title>Draft genome sequence data of methanotrophic Methylovulum sp. strain S1L and Methylomonas sp. strain S2AM isolated from boreal lake water columns.</title>
        <authorList>
            <person name="Rissanen A.J."/>
            <person name="Mangayil R."/>
            <person name="Svenning M.M."/>
            <person name="Khanongnuch R."/>
        </authorList>
    </citation>
    <scope>NUCLEOTIDE SEQUENCE</scope>
    <source>
        <strain evidence="8">S2AM</strain>
    </source>
</reference>
<keyword evidence="9" id="KW-1185">Reference proteome</keyword>
<keyword evidence="8" id="KW-0012">Acyltransferase</keyword>
<keyword evidence="5" id="KW-0819">tRNA processing</keyword>
<dbReference type="FunFam" id="3.30.420.40:FF:000097">
    <property type="entry name" value="tRNA threonylcarbamoyladenosine biosynthesis protein TsaB"/>
    <property type="match status" value="1"/>
</dbReference>
<dbReference type="InterPro" id="IPR022496">
    <property type="entry name" value="T6A_TsaB"/>
</dbReference>
<dbReference type="Proteomes" id="UP000676649">
    <property type="component" value="Chromosome"/>
</dbReference>
<evidence type="ECO:0000256" key="6">
    <source>
        <dbReference type="ARBA" id="ARBA00032446"/>
    </source>
</evidence>
<proteinExistence type="inferred from homology"/>
<evidence type="ECO:0000256" key="4">
    <source>
        <dbReference type="ARBA" id="ARBA00022490"/>
    </source>
</evidence>
<dbReference type="SUPFAM" id="SSF53067">
    <property type="entry name" value="Actin-like ATPase domain"/>
    <property type="match status" value="2"/>
</dbReference>
<comment type="subcellular location">
    <subcellularLocation>
        <location evidence="1">Cytoplasm</location>
    </subcellularLocation>
</comment>
<dbReference type="InterPro" id="IPR043129">
    <property type="entry name" value="ATPase_NBD"/>
</dbReference>
<dbReference type="KEGG" id="mpad:KEF85_09405"/>
<gene>
    <name evidence="8" type="primary">tsaB</name>
    <name evidence="8" type="ORF">KEF85_09405</name>
</gene>
<dbReference type="PANTHER" id="PTHR11735">
    <property type="entry name" value="TRNA N6-ADENOSINE THREONYLCARBAMOYLTRANSFERASE"/>
    <property type="match status" value="1"/>
</dbReference>
<dbReference type="NCBIfam" id="TIGR03725">
    <property type="entry name" value="T6A_YeaZ"/>
    <property type="match status" value="1"/>
</dbReference>
<dbReference type="GO" id="GO:0005829">
    <property type="term" value="C:cytosol"/>
    <property type="evidence" value="ECO:0007669"/>
    <property type="project" value="TreeGrafter"/>
</dbReference>
<keyword evidence="4" id="KW-0963">Cytoplasm</keyword>
<evidence type="ECO:0000313" key="9">
    <source>
        <dbReference type="Proteomes" id="UP000676649"/>
    </source>
</evidence>
<evidence type="ECO:0000256" key="1">
    <source>
        <dbReference type="ARBA" id="ARBA00004496"/>
    </source>
</evidence>
<dbReference type="EMBL" id="CP073754">
    <property type="protein sequence ID" value="QWF69597.1"/>
    <property type="molecule type" value="Genomic_DNA"/>
</dbReference>